<gene>
    <name evidence="1" type="ORF">S01H4_05270</name>
</gene>
<reference evidence="1" key="1">
    <citation type="journal article" date="2014" name="Front. Microbiol.">
        <title>High frequency of phylogenetically diverse reductive dehalogenase-homologous genes in deep subseafloor sedimentary metagenomes.</title>
        <authorList>
            <person name="Kawai M."/>
            <person name="Futagami T."/>
            <person name="Toyoda A."/>
            <person name="Takaki Y."/>
            <person name="Nishi S."/>
            <person name="Hori S."/>
            <person name="Arai W."/>
            <person name="Tsubouchi T."/>
            <person name="Morono Y."/>
            <person name="Uchiyama I."/>
            <person name="Ito T."/>
            <person name="Fujiyama A."/>
            <person name="Inagaki F."/>
            <person name="Takami H."/>
        </authorList>
    </citation>
    <scope>NUCLEOTIDE SEQUENCE</scope>
    <source>
        <strain evidence="1">Expedition CK06-06</strain>
    </source>
</reference>
<dbReference type="AlphaFoldDB" id="X1AKY5"/>
<organism evidence="1">
    <name type="scientific">marine sediment metagenome</name>
    <dbReference type="NCBI Taxonomy" id="412755"/>
    <lineage>
        <taxon>unclassified sequences</taxon>
        <taxon>metagenomes</taxon>
        <taxon>ecological metagenomes</taxon>
    </lineage>
</organism>
<name>X1AKY5_9ZZZZ</name>
<evidence type="ECO:0000313" key="1">
    <source>
        <dbReference type="EMBL" id="GAG70197.1"/>
    </source>
</evidence>
<dbReference type="EMBL" id="BART01001511">
    <property type="protein sequence ID" value="GAG70197.1"/>
    <property type="molecule type" value="Genomic_DNA"/>
</dbReference>
<proteinExistence type="predicted"/>
<protein>
    <submittedName>
        <fullName evidence="1">Uncharacterized protein</fullName>
    </submittedName>
</protein>
<sequence>MIRGDLTAFRGDKEKDKIVFASHFDVGFISSLNMVYFSIIGQVKLMTIGGNHFGVVEDSLIRNGQIEDITQGKGSFPCRDTKDM</sequence>
<accession>X1AKY5</accession>
<comment type="caution">
    <text evidence="1">The sequence shown here is derived from an EMBL/GenBank/DDBJ whole genome shotgun (WGS) entry which is preliminary data.</text>
</comment>